<gene>
    <name evidence="3" type="ORF">V8P97_04355</name>
</gene>
<evidence type="ECO:0000259" key="2">
    <source>
        <dbReference type="Pfam" id="PF01551"/>
    </source>
</evidence>
<proteinExistence type="predicted"/>
<name>A0ABU8ZPM9_9BIFI</name>
<comment type="caution">
    <text evidence="3">The sequence shown here is derived from an EMBL/GenBank/DDBJ whole genome shotgun (WGS) entry which is preliminary data.</text>
</comment>
<reference evidence="3 4" key="1">
    <citation type="submission" date="2024-02" db="EMBL/GenBank/DDBJ databases">
        <title>Bifidobacterium honeyensis sp. nov., isolated from the comb honey.</title>
        <authorList>
            <person name="Liu W."/>
            <person name="Li Y."/>
        </authorList>
    </citation>
    <scope>NUCLEOTIDE SEQUENCE [LARGE SCALE GENOMIC DNA]</scope>
    <source>
        <strain evidence="3 4">IMAU50988</strain>
    </source>
</reference>
<dbReference type="Pfam" id="PF01551">
    <property type="entry name" value="Peptidase_M23"/>
    <property type="match status" value="1"/>
</dbReference>
<evidence type="ECO:0000256" key="1">
    <source>
        <dbReference type="SAM" id="MobiDB-lite"/>
    </source>
</evidence>
<feature type="region of interest" description="Disordered" evidence="1">
    <location>
        <begin position="140"/>
        <end position="161"/>
    </location>
</feature>
<dbReference type="SUPFAM" id="SSF51261">
    <property type="entry name" value="Duplicated hybrid motif"/>
    <property type="match status" value="1"/>
</dbReference>
<organism evidence="3 4">
    <name type="scientific">Bifidobacterium favimelis</name>
    <dbReference type="NCBI Taxonomy" id="3122979"/>
    <lineage>
        <taxon>Bacteria</taxon>
        <taxon>Bacillati</taxon>
        <taxon>Actinomycetota</taxon>
        <taxon>Actinomycetes</taxon>
        <taxon>Bifidobacteriales</taxon>
        <taxon>Bifidobacteriaceae</taxon>
        <taxon>Bifidobacterium</taxon>
    </lineage>
</organism>
<dbReference type="InterPro" id="IPR011055">
    <property type="entry name" value="Dup_hybrid_motif"/>
</dbReference>
<accession>A0ABU8ZPM9</accession>
<dbReference type="InterPro" id="IPR016047">
    <property type="entry name" value="M23ase_b-sheet_dom"/>
</dbReference>
<dbReference type="Proteomes" id="UP001373159">
    <property type="component" value="Unassembled WGS sequence"/>
</dbReference>
<dbReference type="Gene3D" id="2.70.70.10">
    <property type="entry name" value="Glucose Permease (Domain IIA)"/>
    <property type="match status" value="1"/>
</dbReference>
<keyword evidence="4" id="KW-1185">Reference proteome</keyword>
<feature type="domain" description="M23ase beta-sheet core" evidence="2">
    <location>
        <begin position="93"/>
        <end position="185"/>
    </location>
</feature>
<evidence type="ECO:0000313" key="4">
    <source>
        <dbReference type="Proteomes" id="UP001373159"/>
    </source>
</evidence>
<evidence type="ECO:0000313" key="3">
    <source>
        <dbReference type="EMBL" id="MEK0306696.1"/>
    </source>
</evidence>
<sequence>MWTKTTVAGAVLALAMLKPGLPGVLPPIPPACGHVGAVGSKSLSSAPSCRGRWIWPLQGGGACHESSQGGRPGGDTVVVTAPFDLPDRPWLPGHRGVDLAASPGACLLSPAEGHIAFAGLVAGKAVVTIRHGSLTSTYEPARTELPEGTPVRQGAPFGRVEGESDHCGDRCLHWGLLSGRGAYLDPASRLRGRRIVLKPV</sequence>
<dbReference type="EMBL" id="JBANBB010000001">
    <property type="protein sequence ID" value="MEK0306696.1"/>
    <property type="molecule type" value="Genomic_DNA"/>
</dbReference>
<dbReference type="CDD" id="cd12797">
    <property type="entry name" value="M23_peptidase"/>
    <property type="match status" value="1"/>
</dbReference>
<protein>
    <submittedName>
        <fullName evidence="3">Peptidoglycan DD-metalloendopeptidase family protein</fullName>
    </submittedName>
</protein>
<dbReference type="RefSeq" id="WP_340469244.1">
    <property type="nucleotide sequence ID" value="NZ_JBANBB010000001.1"/>
</dbReference>